<evidence type="ECO:0000256" key="4">
    <source>
        <dbReference type="ARBA" id="ARBA00020295"/>
    </source>
</evidence>
<evidence type="ECO:0000313" key="12">
    <source>
        <dbReference type="EMBL" id="MEL0660046.1"/>
    </source>
</evidence>
<dbReference type="RefSeq" id="WP_341628539.1">
    <property type="nucleotide sequence ID" value="NZ_JBAKBA010000031.1"/>
</dbReference>
<dbReference type="InterPro" id="IPR048458">
    <property type="entry name" value="MalQ_N"/>
</dbReference>
<evidence type="ECO:0000256" key="5">
    <source>
        <dbReference type="ARBA" id="ARBA00022676"/>
    </source>
</evidence>
<dbReference type="NCBIfam" id="TIGR00217">
    <property type="entry name" value="malQ"/>
    <property type="match status" value="1"/>
</dbReference>
<dbReference type="Pfam" id="PF02446">
    <property type="entry name" value="Glyco_hydro_77"/>
    <property type="match status" value="1"/>
</dbReference>
<dbReference type="Gene3D" id="3.20.20.80">
    <property type="entry name" value="Glycosidases"/>
    <property type="match status" value="1"/>
</dbReference>
<dbReference type="InterPro" id="IPR003385">
    <property type="entry name" value="Glyco_hydro_77"/>
</dbReference>
<comment type="similarity">
    <text evidence="2 10">Belongs to the disproportionating enzyme family.</text>
</comment>
<protein>
    <recommendedName>
        <fullName evidence="4 10">4-alpha-glucanotransferase</fullName>
        <ecNumber evidence="3 10">2.4.1.25</ecNumber>
    </recommendedName>
    <alternativeName>
        <fullName evidence="8 10">Amylomaltase</fullName>
    </alternativeName>
    <alternativeName>
        <fullName evidence="9 10">Disproportionating enzyme</fullName>
    </alternativeName>
</protein>
<dbReference type="Proteomes" id="UP001366060">
    <property type="component" value="Unassembled WGS sequence"/>
</dbReference>
<keyword evidence="13" id="KW-1185">Reference proteome</keyword>
<evidence type="ECO:0000256" key="6">
    <source>
        <dbReference type="ARBA" id="ARBA00022679"/>
    </source>
</evidence>
<dbReference type="EMBL" id="JBAKBA010000031">
    <property type="protein sequence ID" value="MEL0660046.1"/>
    <property type="molecule type" value="Genomic_DNA"/>
</dbReference>
<evidence type="ECO:0000256" key="3">
    <source>
        <dbReference type="ARBA" id="ARBA00012560"/>
    </source>
</evidence>
<dbReference type="NCBIfam" id="NF008274">
    <property type="entry name" value="PRK11052.1"/>
    <property type="match status" value="1"/>
</dbReference>
<evidence type="ECO:0000256" key="10">
    <source>
        <dbReference type="RuleBase" id="RU361207"/>
    </source>
</evidence>
<keyword evidence="5 10" id="KW-0328">Glycosyltransferase</keyword>
<evidence type="ECO:0000256" key="2">
    <source>
        <dbReference type="ARBA" id="ARBA00005684"/>
    </source>
</evidence>
<evidence type="ECO:0000256" key="8">
    <source>
        <dbReference type="ARBA" id="ARBA00031423"/>
    </source>
</evidence>
<comment type="caution">
    <text evidence="12">The sequence shown here is derived from an EMBL/GenBank/DDBJ whole genome shotgun (WGS) entry which is preliminary data.</text>
</comment>
<evidence type="ECO:0000259" key="11">
    <source>
        <dbReference type="Pfam" id="PF21226"/>
    </source>
</evidence>
<dbReference type="EC" id="2.4.1.25" evidence="3 10"/>
<proteinExistence type="inferred from homology"/>
<name>A0ABU9HDU6_9GAMM</name>
<evidence type="ECO:0000313" key="13">
    <source>
        <dbReference type="Proteomes" id="UP001366060"/>
    </source>
</evidence>
<keyword evidence="7 10" id="KW-0119">Carbohydrate metabolism</keyword>
<evidence type="ECO:0000256" key="1">
    <source>
        <dbReference type="ARBA" id="ARBA00000439"/>
    </source>
</evidence>
<comment type="catalytic activity">
    <reaction evidence="1 10">
        <text>Transfers a segment of a (1-&gt;4)-alpha-D-glucan to a new position in an acceptor, which may be glucose or a (1-&gt;4)-alpha-D-glucan.</text>
        <dbReference type="EC" id="2.4.1.25"/>
    </reaction>
</comment>
<feature type="domain" description="MalQ N-terminal beta-sandwich" evidence="11">
    <location>
        <begin position="67"/>
        <end position="166"/>
    </location>
</feature>
<accession>A0ABU9HDU6</accession>
<evidence type="ECO:0000256" key="9">
    <source>
        <dbReference type="ARBA" id="ARBA00031501"/>
    </source>
</evidence>
<gene>
    <name evidence="12" type="primary">malQ</name>
    <name evidence="12" type="ORF">V6255_12970</name>
</gene>
<dbReference type="InterPro" id="IPR017853">
    <property type="entry name" value="GH"/>
</dbReference>
<dbReference type="PANTHER" id="PTHR32438:SF5">
    <property type="entry name" value="4-ALPHA-GLUCANOTRANSFERASE DPE1, CHLOROPLASTIC_AMYLOPLASTIC"/>
    <property type="match status" value="1"/>
</dbReference>
<dbReference type="PANTHER" id="PTHR32438">
    <property type="entry name" value="4-ALPHA-GLUCANOTRANSFERASE DPE1, CHLOROPLASTIC/AMYLOPLASTIC"/>
    <property type="match status" value="1"/>
</dbReference>
<keyword evidence="6 10" id="KW-0808">Transferase</keyword>
<sequence>MSSSTLDSFMQLKGIDLNFIDAWGKPTTVLDENVKTLINHMGFDASDDAALSAYYEQEELQHWLSLLAPVCVLQQAPEYQLEVHLPIDFVTDPLIYRITTEDGLQIDKTITATDFPLLGCKDISDVEFQLYEVTIEVPLALGYHQLTLLEKGNDEPLAEMSLIITPETCFTPTAIQDGKKLWGTSVQLYCLKSQNNWGIGDFSDLKQLLIKTAENGGDFIGLNPIHALNPSQPQNASPYSPSSRKWLNILYTDITAVAEFSHCDALQAELATSVFQQQLSNLRDSKWVDYVNVTTVKLKALRALFDTLINGKKENQIRLDSLHEFVTQKGDSLTQQAAYDALQFKFLAENEDSWGWPSWPEEFQSFSSESTQCWIADNEQEVLFWSYCQWVTETQLAEADELARSLGMTLGLYRDLAVGVGKSSSEIWANHDLYCENVSIGAPPDVLGPLGQSWGLPPLSPDQLYKSGYQPFIELLQSNMSHCGALRIDHVMALLRLWWVPEGSTADSGAYIYYNVYDMLNILALESTRNQCLVIGEDLGTVPEGMDVLLKEAGVYSYKVFFFEQAPDGGFISPLHYIQQAMATLSTHDMPTIKGYWHCEDLYLGRTLGLYPDDEVFNRLLADRVESKQQILNSLHGHNSVPDDLYLDANTTGMDKALNFALQKHLATGSASLLSLQLEDFLEMDQPVNVPGTSNEYRNWQRKLTHDVDAIFTDTDIQHLMKALTEARAK</sequence>
<dbReference type="Pfam" id="PF21226">
    <property type="entry name" value="MalQ_N"/>
    <property type="match status" value="1"/>
</dbReference>
<dbReference type="SUPFAM" id="SSF51445">
    <property type="entry name" value="(Trans)glycosidases"/>
    <property type="match status" value="1"/>
</dbReference>
<organism evidence="12 13">
    <name type="scientific">Psychromonas arctica</name>
    <dbReference type="NCBI Taxonomy" id="168275"/>
    <lineage>
        <taxon>Bacteria</taxon>
        <taxon>Pseudomonadati</taxon>
        <taxon>Pseudomonadota</taxon>
        <taxon>Gammaproteobacteria</taxon>
        <taxon>Alteromonadales</taxon>
        <taxon>Psychromonadaceae</taxon>
        <taxon>Psychromonas</taxon>
    </lineage>
</organism>
<dbReference type="GO" id="GO:0004134">
    <property type="term" value="F:4-alpha-glucanotransferase activity"/>
    <property type="evidence" value="ECO:0007669"/>
    <property type="project" value="UniProtKB-EC"/>
</dbReference>
<reference evidence="12 13" key="1">
    <citation type="submission" date="2024-02" db="EMBL/GenBank/DDBJ databases">
        <title>Bacteria isolated from the canopy kelp, Nereocystis luetkeana.</title>
        <authorList>
            <person name="Pfister C.A."/>
            <person name="Younker I.T."/>
            <person name="Light S.H."/>
        </authorList>
    </citation>
    <scope>NUCLEOTIDE SEQUENCE [LARGE SCALE GENOMIC DNA]</scope>
    <source>
        <strain evidence="12 13">TI.2.07</strain>
    </source>
</reference>
<evidence type="ECO:0000256" key="7">
    <source>
        <dbReference type="ARBA" id="ARBA00023277"/>
    </source>
</evidence>